<evidence type="ECO:0000313" key="2">
    <source>
        <dbReference type="EMBL" id="CVK32901.1"/>
    </source>
</evidence>
<feature type="compositionally biased region" description="Polar residues" evidence="1">
    <location>
        <begin position="1"/>
        <end position="14"/>
    </location>
</feature>
<feature type="region of interest" description="Disordered" evidence="1">
    <location>
        <begin position="1"/>
        <end position="22"/>
    </location>
</feature>
<name>A0A0X3BLM5_9EURY</name>
<dbReference type="AlphaFoldDB" id="A0A0X3BLM5"/>
<accession>A0A0X3BLM5</accession>
<protein>
    <submittedName>
        <fullName evidence="2">Uncharacterized protein</fullName>
    </submittedName>
</protein>
<dbReference type="Proteomes" id="UP000069850">
    <property type="component" value="Chromosome 1"/>
</dbReference>
<proteinExistence type="predicted"/>
<gene>
    <name evidence="2" type="ORF">MMAB1_1688</name>
</gene>
<evidence type="ECO:0000313" key="3">
    <source>
        <dbReference type="Proteomes" id="UP000069850"/>
    </source>
</evidence>
<organism evidence="2 3">
    <name type="scientific">Methanoculleus bourgensis</name>
    <dbReference type="NCBI Taxonomy" id="83986"/>
    <lineage>
        <taxon>Archaea</taxon>
        <taxon>Methanobacteriati</taxon>
        <taxon>Methanobacteriota</taxon>
        <taxon>Stenosarchaea group</taxon>
        <taxon>Methanomicrobia</taxon>
        <taxon>Methanomicrobiales</taxon>
        <taxon>Methanomicrobiaceae</taxon>
        <taxon>Methanoculleus</taxon>
    </lineage>
</organism>
<feature type="compositionally biased region" description="Basic and acidic residues" evidence="1">
    <location>
        <begin position="67"/>
        <end position="79"/>
    </location>
</feature>
<sequence>MVEQRQTNENTSGCAHTIPSDRISTLDDASPLYWSISLISGSWCRSPPHARREGRDRKRKNFAVSRESARVDEMPRETLEVMQNAS</sequence>
<feature type="region of interest" description="Disordered" evidence="1">
    <location>
        <begin position="45"/>
        <end position="86"/>
    </location>
</feature>
<evidence type="ECO:0000256" key="1">
    <source>
        <dbReference type="SAM" id="MobiDB-lite"/>
    </source>
</evidence>
<dbReference type="EMBL" id="LT158599">
    <property type="protein sequence ID" value="CVK32901.1"/>
    <property type="molecule type" value="Genomic_DNA"/>
</dbReference>
<reference evidence="2 3" key="1">
    <citation type="submission" date="2016-01" db="EMBL/GenBank/DDBJ databases">
        <authorList>
            <person name="Manzoor S."/>
        </authorList>
    </citation>
    <scope>NUCLEOTIDE SEQUENCE [LARGE SCALE GENOMIC DNA]</scope>
    <source>
        <strain evidence="2">Methanoculleus sp MAB1</strain>
    </source>
</reference>
<dbReference type="KEGG" id="mema:MMAB1_1688"/>